<reference evidence="2" key="1">
    <citation type="submission" date="2020-06" db="EMBL/GenBank/DDBJ databases">
        <title>WGS assembly of Ceratodon purpureus strain R40.</title>
        <authorList>
            <person name="Carey S.B."/>
            <person name="Jenkins J."/>
            <person name="Shu S."/>
            <person name="Lovell J.T."/>
            <person name="Sreedasyam A."/>
            <person name="Maumus F."/>
            <person name="Tiley G.P."/>
            <person name="Fernandez-Pozo N."/>
            <person name="Barry K."/>
            <person name="Chen C."/>
            <person name="Wang M."/>
            <person name="Lipzen A."/>
            <person name="Daum C."/>
            <person name="Saski C.A."/>
            <person name="Payton A.C."/>
            <person name="Mcbreen J.C."/>
            <person name="Conrad R.E."/>
            <person name="Kollar L.M."/>
            <person name="Olsson S."/>
            <person name="Huttunen S."/>
            <person name="Landis J.B."/>
            <person name="Wickett N.J."/>
            <person name="Johnson M.G."/>
            <person name="Rensing S.A."/>
            <person name="Grimwood J."/>
            <person name="Schmutz J."/>
            <person name="Mcdaniel S.F."/>
        </authorList>
    </citation>
    <scope>NUCLEOTIDE SEQUENCE</scope>
    <source>
        <strain evidence="2">R40</strain>
    </source>
</reference>
<protein>
    <submittedName>
        <fullName evidence="2">Uncharacterized protein</fullName>
    </submittedName>
</protein>
<evidence type="ECO:0000313" key="3">
    <source>
        <dbReference type="Proteomes" id="UP000822688"/>
    </source>
</evidence>
<sequence length="207" mass="23347">MQIISEVNKSTENTLETLVYRHQHTRPTTPSHMRYNVSSCKAPAASPATHSYSINLLQSVAPRPRNSHRTTSIITNQFTATHAHVAITRTTPQRVKTAPRNAADPTRTTPPENSSQQSTFKPWLAPNSRTDESKWPAVASIHPPLHDTPCHRTITTTTAKSRRHTKPQCHWPAGTFQRTYRPRYWTKFLSARLKMTGSAWPRGPRGA</sequence>
<dbReference type="EMBL" id="CM026430">
    <property type="protein sequence ID" value="KAG0562902.1"/>
    <property type="molecule type" value="Genomic_DNA"/>
</dbReference>
<organism evidence="2 3">
    <name type="scientific">Ceratodon purpureus</name>
    <name type="common">Fire moss</name>
    <name type="synonym">Dicranum purpureum</name>
    <dbReference type="NCBI Taxonomy" id="3225"/>
    <lineage>
        <taxon>Eukaryota</taxon>
        <taxon>Viridiplantae</taxon>
        <taxon>Streptophyta</taxon>
        <taxon>Embryophyta</taxon>
        <taxon>Bryophyta</taxon>
        <taxon>Bryophytina</taxon>
        <taxon>Bryopsida</taxon>
        <taxon>Dicranidae</taxon>
        <taxon>Pseudoditrichales</taxon>
        <taxon>Ditrichaceae</taxon>
        <taxon>Ceratodon</taxon>
    </lineage>
</organism>
<feature type="region of interest" description="Disordered" evidence="1">
    <location>
        <begin position="91"/>
        <end position="132"/>
    </location>
</feature>
<name>A0A8T0H1B3_CERPU</name>
<dbReference type="AlphaFoldDB" id="A0A8T0H1B3"/>
<comment type="caution">
    <text evidence="2">The sequence shown here is derived from an EMBL/GenBank/DDBJ whole genome shotgun (WGS) entry which is preliminary data.</text>
</comment>
<accession>A0A8T0H1B3</accession>
<dbReference type="Proteomes" id="UP000822688">
    <property type="component" value="Chromosome 9"/>
</dbReference>
<keyword evidence="3" id="KW-1185">Reference proteome</keyword>
<feature type="compositionally biased region" description="Polar residues" evidence="1">
    <location>
        <begin position="106"/>
        <end position="120"/>
    </location>
</feature>
<evidence type="ECO:0000256" key="1">
    <source>
        <dbReference type="SAM" id="MobiDB-lite"/>
    </source>
</evidence>
<proteinExistence type="predicted"/>
<evidence type="ECO:0000313" key="2">
    <source>
        <dbReference type="EMBL" id="KAG0562902.1"/>
    </source>
</evidence>
<gene>
    <name evidence="2" type="ORF">KC19_9G181300</name>
</gene>